<organism evidence="1 2">
    <name type="scientific">Arachis hypogaea</name>
    <name type="common">Peanut</name>
    <dbReference type="NCBI Taxonomy" id="3818"/>
    <lineage>
        <taxon>Eukaryota</taxon>
        <taxon>Viridiplantae</taxon>
        <taxon>Streptophyta</taxon>
        <taxon>Embryophyta</taxon>
        <taxon>Tracheophyta</taxon>
        <taxon>Spermatophyta</taxon>
        <taxon>Magnoliopsida</taxon>
        <taxon>eudicotyledons</taxon>
        <taxon>Gunneridae</taxon>
        <taxon>Pentapetalae</taxon>
        <taxon>rosids</taxon>
        <taxon>fabids</taxon>
        <taxon>Fabales</taxon>
        <taxon>Fabaceae</taxon>
        <taxon>Papilionoideae</taxon>
        <taxon>50 kb inversion clade</taxon>
        <taxon>dalbergioids sensu lato</taxon>
        <taxon>Dalbergieae</taxon>
        <taxon>Pterocarpus clade</taxon>
        <taxon>Arachis</taxon>
    </lineage>
</organism>
<accession>A0A444XAG4</accession>
<evidence type="ECO:0000313" key="1">
    <source>
        <dbReference type="EMBL" id="RYQ86651.1"/>
    </source>
</evidence>
<protein>
    <submittedName>
        <fullName evidence="1">Uncharacterized protein</fullName>
    </submittedName>
</protein>
<reference evidence="1 2" key="1">
    <citation type="submission" date="2019-01" db="EMBL/GenBank/DDBJ databases">
        <title>Sequencing of cultivated peanut Arachis hypogaea provides insights into genome evolution and oil improvement.</title>
        <authorList>
            <person name="Chen X."/>
        </authorList>
    </citation>
    <scope>NUCLEOTIDE SEQUENCE [LARGE SCALE GENOMIC DNA]</scope>
    <source>
        <strain evidence="2">cv. Fuhuasheng</strain>
        <tissue evidence="1">Leaves</tissue>
    </source>
</reference>
<comment type="caution">
    <text evidence="1">The sequence shown here is derived from an EMBL/GenBank/DDBJ whole genome shotgun (WGS) entry which is preliminary data.</text>
</comment>
<gene>
    <name evidence="1" type="ORF">Ahy_B10g106298</name>
</gene>
<dbReference type="Proteomes" id="UP000289738">
    <property type="component" value="Chromosome B10"/>
</dbReference>
<proteinExistence type="predicted"/>
<evidence type="ECO:0000313" key="2">
    <source>
        <dbReference type="Proteomes" id="UP000289738"/>
    </source>
</evidence>
<sequence length="129" mass="15213">MDLLVNHHSDRHNKDPLYDQKLHCENKDLLRVKGQHYLQIANLLLQDFYIIVVEQIKFGITNNFIKGIEDQDNINFGKILSLLTTTIIQRKIFIYKLKYIEKFNLKVTYLNIITVGLTRSIRQIPLSKS</sequence>
<keyword evidence="2" id="KW-1185">Reference proteome</keyword>
<name>A0A444XAG4_ARAHY</name>
<dbReference type="AlphaFoldDB" id="A0A444XAG4"/>
<dbReference type="EMBL" id="SDMP01000020">
    <property type="protein sequence ID" value="RYQ86651.1"/>
    <property type="molecule type" value="Genomic_DNA"/>
</dbReference>